<evidence type="ECO:0000256" key="2">
    <source>
        <dbReference type="ARBA" id="ARBA00005179"/>
    </source>
</evidence>
<gene>
    <name evidence="10" type="ORF">EIP91_005388</name>
</gene>
<keyword evidence="5 9" id="KW-0479">Metal-binding</keyword>
<accession>A0A4V2MVU5</accession>
<comment type="cofactor">
    <cofactor evidence="1 9">
        <name>heme</name>
        <dbReference type="ChEBI" id="CHEBI:30413"/>
    </cofactor>
</comment>
<keyword evidence="11" id="KW-1185">Reference proteome</keyword>
<dbReference type="AlphaFoldDB" id="A0A4V2MVU5"/>
<keyword evidence="6" id="KW-0560">Oxidoreductase</keyword>
<reference evidence="10 11" key="1">
    <citation type="submission" date="2018-11" db="EMBL/GenBank/DDBJ databases">
        <title>Genome assembly of Steccherinum ochraceum LE-BIN_3174, the white-rot fungus of the Steccherinaceae family (The Residual Polyporoid clade, Polyporales, Basidiomycota).</title>
        <authorList>
            <person name="Fedorova T.V."/>
            <person name="Glazunova O.A."/>
            <person name="Landesman E.O."/>
            <person name="Moiseenko K.V."/>
            <person name="Psurtseva N.V."/>
            <person name="Savinova O.S."/>
            <person name="Shakhova N.V."/>
            <person name="Tyazhelova T.V."/>
            <person name="Vasina D.V."/>
        </authorList>
    </citation>
    <scope>NUCLEOTIDE SEQUENCE [LARGE SCALE GENOMIC DNA]</scope>
    <source>
        <strain evidence="10 11">LE-BIN_3174</strain>
    </source>
</reference>
<comment type="pathway">
    <text evidence="2">Secondary metabolite biosynthesis.</text>
</comment>
<dbReference type="OrthoDB" id="6692864at2759"/>
<dbReference type="GO" id="GO:0005506">
    <property type="term" value="F:iron ion binding"/>
    <property type="evidence" value="ECO:0007669"/>
    <property type="project" value="InterPro"/>
</dbReference>
<comment type="caution">
    <text evidence="10">The sequence shown here is derived from an EMBL/GenBank/DDBJ whole genome shotgun (WGS) entry which is preliminary data.</text>
</comment>
<protein>
    <submittedName>
        <fullName evidence="10">Uncharacterized protein</fullName>
    </submittedName>
</protein>
<evidence type="ECO:0000256" key="8">
    <source>
        <dbReference type="ARBA" id="ARBA00023033"/>
    </source>
</evidence>
<evidence type="ECO:0000256" key="3">
    <source>
        <dbReference type="ARBA" id="ARBA00010617"/>
    </source>
</evidence>
<dbReference type="Pfam" id="PF00067">
    <property type="entry name" value="p450"/>
    <property type="match status" value="1"/>
</dbReference>
<dbReference type="SUPFAM" id="SSF48264">
    <property type="entry name" value="Cytochrome P450"/>
    <property type="match status" value="1"/>
</dbReference>
<organism evidence="10 11">
    <name type="scientific">Steccherinum ochraceum</name>
    <dbReference type="NCBI Taxonomy" id="92696"/>
    <lineage>
        <taxon>Eukaryota</taxon>
        <taxon>Fungi</taxon>
        <taxon>Dikarya</taxon>
        <taxon>Basidiomycota</taxon>
        <taxon>Agaricomycotina</taxon>
        <taxon>Agaricomycetes</taxon>
        <taxon>Polyporales</taxon>
        <taxon>Steccherinaceae</taxon>
        <taxon>Steccherinum</taxon>
    </lineage>
</organism>
<evidence type="ECO:0000256" key="1">
    <source>
        <dbReference type="ARBA" id="ARBA00001971"/>
    </source>
</evidence>
<comment type="similarity">
    <text evidence="3">Belongs to the cytochrome P450 family.</text>
</comment>
<evidence type="ECO:0000313" key="10">
    <source>
        <dbReference type="EMBL" id="TCD63447.1"/>
    </source>
</evidence>
<dbReference type="InterPro" id="IPR050121">
    <property type="entry name" value="Cytochrome_P450_monoxygenase"/>
</dbReference>
<evidence type="ECO:0000256" key="4">
    <source>
        <dbReference type="ARBA" id="ARBA00022617"/>
    </source>
</evidence>
<dbReference type="GO" id="GO:0004497">
    <property type="term" value="F:monooxygenase activity"/>
    <property type="evidence" value="ECO:0007669"/>
    <property type="project" value="UniProtKB-KW"/>
</dbReference>
<dbReference type="GO" id="GO:0016705">
    <property type="term" value="F:oxidoreductase activity, acting on paired donors, with incorporation or reduction of molecular oxygen"/>
    <property type="evidence" value="ECO:0007669"/>
    <property type="project" value="InterPro"/>
</dbReference>
<dbReference type="Proteomes" id="UP000292702">
    <property type="component" value="Unassembled WGS sequence"/>
</dbReference>
<dbReference type="PRINTS" id="PR00465">
    <property type="entry name" value="EP450IV"/>
</dbReference>
<evidence type="ECO:0000256" key="7">
    <source>
        <dbReference type="ARBA" id="ARBA00023004"/>
    </source>
</evidence>
<evidence type="ECO:0000313" key="11">
    <source>
        <dbReference type="Proteomes" id="UP000292702"/>
    </source>
</evidence>
<feature type="binding site" description="axial binding residue" evidence="9">
    <location>
        <position position="230"/>
    </location>
    <ligand>
        <name>heme</name>
        <dbReference type="ChEBI" id="CHEBI:30413"/>
    </ligand>
    <ligandPart>
        <name>Fe</name>
        <dbReference type="ChEBI" id="CHEBI:18248"/>
    </ligandPart>
</feature>
<dbReference type="Gene3D" id="1.10.630.10">
    <property type="entry name" value="Cytochrome P450"/>
    <property type="match status" value="1"/>
</dbReference>
<dbReference type="InterPro" id="IPR002403">
    <property type="entry name" value="Cyt_P450_E_grp-IV"/>
</dbReference>
<dbReference type="PANTHER" id="PTHR24305">
    <property type="entry name" value="CYTOCHROME P450"/>
    <property type="match status" value="1"/>
</dbReference>
<evidence type="ECO:0000256" key="6">
    <source>
        <dbReference type="ARBA" id="ARBA00023002"/>
    </source>
</evidence>
<dbReference type="InterPro" id="IPR036396">
    <property type="entry name" value="Cyt_P450_sf"/>
</dbReference>
<keyword evidence="7 9" id="KW-0408">Iron</keyword>
<keyword evidence="4 9" id="KW-0349">Heme</keyword>
<dbReference type="PANTHER" id="PTHR24305:SF166">
    <property type="entry name" value="CYTOCHROME P450 12A4, MITOCHONDRIAL-RELATED"/>
    <property type="match status" value="1"/>
</dbReference>
<proteinExistence type="inferred from homology"/>
<evidence type="ECO:0000256" key="5">
    <source>
        <dbReference type="ARBA" id="ARBA00022723"/>
    </source>
</evidence>
<keyword evidence="8" id="KW-0503">Monooxygenase</keyword>
<dbReference type="EMBL" id="RWJN01000297">
    <property type="protein sequence ID" value="TCD63447.1"/>
    <property type="molecule type" value="Genomic_DNA"/>
</dbReference>
<dbReference type="GO" id="GO:0020037">
    <property type="term" value="F:heme binding"/>
    <property type="evidence" value="ECO:0007669"/>
    <property type="project" value="InterPro"/>
</dbReference>
<evidence type="ECO:0000256" key="9">
    <source>
        <dbReference type="PIRSR" id="PIRSR602403-1"/>
    </source>
</evidence>
<dbReference type="STRING" id="92696.A0A4V2MVU5"/>
<name>A0A4V2MVU5_9APHY</name>
<dbReference type="InterPro" id="IPR001128">
    <property type="entry name" value="Cyt_P450"/>
</dbReference>
<sequence length="289" mass="31675">MGELAYGRANTIEMMGEGDPKEYVQSGQLATMAWESLGEVPSLFDLASYLPLVKSMSALQKLGENMIVSRADVTDAKSTNSANNGPSCSLLASCVLIFVLYLLLRDSESHARLQVELDQAFPEPDAPINLQTLNRLPFLGAVCEESFRLGTPFGGLPRIVPQGGHVLDGVFVPEGTIVGVPPWTTQTSPENVYPEPEAFRPQRWMPGGLGPDNKIVKQGILSFSYGPFACIGKSLAQQELRLVTTKLLLNYHLKLSPEFDNEKFIAGIDDMRATIFRYPLLITAERRSA</sequence>